<protein>
    <submittedName>
        <fullName evidence="7">Uncharacterized protein</fullName>
    </submittedName>
</protein>
<evidence type="ECO:0000256" key="5">
    <source>
        <dbReference type="ARBA" id="ARBA00023136"/>
    </source>
</evidence>
<proteinExistence type="inferred from homology"/>
<dbReference type="Gene3D" id="1.10.4160.10">
    <property type="entry name" value="Hydantoin permease"/>
    <property type="match status" value="1"/>
</dbReference>
<accession>A0A139HKG5</accession>
<sequence length="568" mass="63315">MHYTISSCKMAGDVPDSHVSPFESFDEMERKKTVKFTDTVVTSNIESGETESINHSRFGIRWWLNKVRLPDVPNDDSKWSNADLEPTPPEQQIWHSLNFVTYWLCDAIAPGNLRLGSSIVTLGLSWQTAIGIITLGHFLVSLAITANGIIGARLHIPYTIQSRASFGFFFSFVVVFVRMLVGLFWYGINTYNGALCVRAVLLAIWPSFANVPNHLPESANITTQTMTAYIIYFLIVLPFHYIHPRKLKWFFNMKVLLCLPAIFGMLGWACSETGGGLHTTLLERGNTVSGSKYGWVFMSALNSMLGNYGTMAVNINDFARYSRKTRSVFVQIVIIPLAFAMMAFWGVIIAGAATDLYGKEIWDPLTVLSHWTASRKARAGAAFCGLAFALAQLGTNLSANCISAANDLNAMFPRYINLRRGSYVVAFIGAWALTPWNILASASALLNFMDGYTIWLAPITGVLLSDYWIVQRQSYVVPELYQPDARYRYNRFGTNWRALAAWCVSWIPLTPGFAHAVRSSNTVTPGALHLYYLSYLFGLVTSAVLYISLSSIWPHPRVRKSAADAGEV</sequence>
<dbReference type="InterPro" id="IPR001248">
    <property type="entry name" value="Pur-cyt_permease"/>
</dbReference>
<dbReference type="PANTHER" id="PTHR30618">
    <property type="entry name" value="NCS1 FAMILY PURINE/PYRIMIDINE TRANSPORTER"/>
    <property type="match status" value="1"/>
</dbReference>
<evidence type="ECO:0000256" key="6">
    <source>
        <dbReference type="SAM" id="Phobius"/>
    </source>
</evidence>
<dbReference type="GO" id="GO:0005886">
    <property type="term" value="C:plasma membrane"/>
    <property type="evidence" value="ECO:0007669"/>
    <property type="project" value="TreeGrafter"/>
</dbReference>
<dbReference type="EMBL" id="LFZO01000615">
    <property type="protein sequence ID" value="KXT02985.1"/>
    <property type="molecule type" value="Genomic_DNA"/>
</dbReference>
<feature type="transmembrane region" description="Helical" evidence="6">
    <location>
        <begin position="379"/>
        <end position="402"/>
    </location>
</feature>
<feature type="transmembrane region" description="Helical" evidence="6">
    <location>
        <begin position="423"/>
        <end position="446"/>
    </location>
</feature>
<comment type="caution">
    <text evidence="7">The sequence shown here is derived from an EMBL/GenBank/DDBJ whole genome shotgun (WGS) entry which is preliminary data.</text>
</comment>
<feature type="transmembrane region" description="Helical" evidence="6">
    <location>
        <begin position="293"/>
        <end position="316"/>
    </location>
</feature>
<feature type="transmembrane region" description="Helical" evidence="6">
    <location>
        <begin position="221"/>
        <end position="242"/>
    </location>
</feature>
<dbReference type="Proteomes" id="UP000073492">
    <property type="component" value="Unassembled WGS sequence"/>
</dbReference>
<evidence type="ECO:0000256" key="4">
    <source>
        <dbReference type="ARBA" id="ARBA00022989"/>
    </source>
</evidence>
<evidence type="ECO:0000256" key="1">
    <source>
        <dbReference type="ARBA" id="ARBA00004141"/>
    </source>
</evidence>
<feature type="transmembrane region" description="Helical" evidence="6">
    <location>
        <begin position="124"/>
        <end position="146"/>
    </location>
</feature>
<keyword evidence="3 6" id="KW-0812">Transmembrane</keyword>
<name>A0A139HKG5_9PEZI</name>
<evidence type="ECO:0000256" key="3">
    <source>
        <dbReference type="ARBA" id="ARBA00022692"/>
    </source>
</evidence>
<keyword evidence="8" id="KW-1185">Reference proteome</keyword>
<dbReference type="CDD" id="cd11482">
    <property type="entry name" value="SLC-NCS1sbd_NRT1-like"/>
    <property type="match status" value="1"/>
</dbReference>
<evidence type="ECO:0000256" key="2">
    <source>
        <dbReference type="ARBA" id="ARBA00008974"/>
    </source>
</evidence>
<feature type="transmembrane region" description="Helical" evidence="6">
    <location>
        <begin position="249"/>
        <end position="269"/>
    </location>
</feature>
<feature type="transmembrane region" description="Helical" evidence="6">
    <location>
        <begin position="452"/>
        <end position="470"/>
    </location>
</feature>
<comment type="subcellular location">
    <subcellularLocation>
        <location evidence="1">Membrane</location>
        <topology evidence="1">Multi-pass membrane protein</topology>
    </subcellularLocation>
</comment>
<dbReference type="AlphaFoldDB" id="A0A139HKG5"/>
<feature type="transmembrane region" description="Helical" evidence="6">
    <location>
        <begin position="328"/>
        <end position="353"/>
    </location>
</feature>
<keyword evidence="5 6" id="KW-0472">Membrane</keyword>
<dbReference type="GO" id="GO:0015205">
    <property type="term" value="F:nucleobase transmembrane transporter activity"/>
    <property type="evidence" value="ECO:0007669"/>
    <property type="project" value="TreeGrafter"/>
</dbReference>
<feature type="transmembrane region" description="Helical" evidence="6">
    <location>
        <begin position="496"/>
        <end position="517"/>
    </location>
</feature>
<feature type="transmembrane region" description="Helical" evidence="6">
    <location>
        <begin position="529"/>
        <end position="549"/>
    </location>
</feature>
<comment type="similarity">
    <text evidence="2">Belongs to the purine-cytosine permease (2.A.39) family.</text>
</comment>
<evidence type="ECO:0000313" key="7">
    <source>
        <dbReference type="EMBL" id="KXT02985.1"/>
    </source>
</evidence>
<feature type="transmembrane region" description="Helical" evidence="6">
    <location>
        <begin position="195"/>
        <end position="215"/>
    </location>
</feature>
<dbReference type="InterPro" id="IPR045225">
    <property type="entry name" value="Uracil/uridine/allantoin_perm"/>
</dbReference>
<dbReference type="Pfam" id="PF02133">
    <property type="entry name" value="Transp_cyt_pur"/>
    <property type="match status" value="1"/>
</dbReference>
<evidence type="ECO:0000313" key="8">
    <source>
        <dbReference type="Proteomes" id="UP000073492"/>
    </source>
</evidence>
<dbReference type="OrthoDB" id="2018619at2759"/>
<feature type="transmembrane region" description="Helical" evidence="6">
    <location>
        <begin position="166"/>
        <end position="188"/>
    </location>
</feature>
<gene>
    <name evidence="7" type="ORF">AC579_4789</name>
</gene>
<dbReference type="PANTHER" id="PTHR30618:SF0">
    <property type="entry name" value="PURINE-URACIL PERMEASE NCS1"/>
    <property type="match status" value="1"/>
</dbReference>
<keyword evidence="4 6" id="KW-1133">Transmembrane helix</keyword>
<reference evidence="7 8" key="1">
    <citation type="submission" date="2015-07" db="EMBL/GenBank/DDBJ databases">
        <title>Comparative genomics of the Sigatoka disease complex on banana suggests a link between parallel evolutionary changes in Pseudocercospora fijiensis and Pseudocercospora eumusae and increased virulence on the banana host.</title>
        <authorList>
            <person name="Chang T.-C."/>
            <person name="Salvucci A."/>
            <person name="Crous P.W."/>
            <person name="Stergiopoulos I."/>
        </authorList>
    </citation>
    <scope>NUCLEOTIDE SEQUENCE [LARGE SCALE GENOMIC DNA]</scope>
    <source>
        <strain evidence="7 8">CBS 116634</strain>
    </source>
</reference>
<organism evidence="7 8">
    <name type="scientific">Pseudocercospora musae</name>
    <dbReference type="NCBI Taxonomy" id="113226"/>
    <lineage>
        <taxon>Eukaryota</taxon>
        <taxon>Fungi</taxon>
        <taxon>Dikarya</taxon>
        <taxon>Ascomycota</taxon>
        <taxon>Pezizomycotina</taxon>
        <taxon>Dothideomycetes</taxon>
        <taxon>Dothideomycetidae</taxon>
        <taxon>Mycosphaerellales</taxon>
        <taxon>Mycosphaerellaceae</taxon>
        <taxon>Pseudocercospora</taxon>
    </lineage>
</organism>